<dbReference type="InterPro" id="IPR052354">
    <property type="entry name" value="Cell_Wall_Dynamics_Protein"/>
</dbReference>
<accession>A0A6L5X9F2</accession>
<feature type="region of interest" description="Disordered" evidence="1">
    <location>
        <begin position="430"/>
        <end position="477"/>
    </location>
</feature>
<comment type="caution">
    <text evidence="4">The sequence shown here is derived from an EMBL/GenBank/DDBJ whole genome shotgun (WGS) entry which is preliminary data.</text>
</comment>
<sequence length="545" mass="55601">MEENNLSKRSRVAYAGLSCVLFAAVMLSGCGKARIGGSTGSADSENTAASSEQTKVVRVIIESETEAETTPETQRLITSVDYTSKDGTVKITLPDNTWKVTQDADEMRVFSSGNDAMINIVHASTEAAMKTLTVQTTKENLQAALLSQYSEASAFNIESYETKTVGSVNVYRYVVRYNADARMWAYAVTYGIVAPDQAYVITGTITDNNSTLLKAVEDSVYSFSVLKDEELKAVTDVMTGESETTKTDTKQTTAQTASPTASGETSTLSKYAQQTTMYSADSDVVNIRSGPGTDTDIVGTLAAGGKVTVTGETSGWYQVSVNGVTGYIRKDFLTNTQTTTPSTTAAADPASGSASAAEMATASNYASASTLYTTDGVNVRANPGTGSSVLATLGAGSAVKVIGETDNWYIVSTGSGKGYISKSYLSSTAPAGSGGSGGSSTGGSGSAGNGNSTGSNTGNTGSSGGGSGSGTQASGVSTISGTVTASSANTVTVAGDDGKTYTIYTGDADITTADGLYSGLHISASVDNSQTASDGTKYATSVTGE</sequence>
<reference evidence="4 5" key="1">
    <citation type="submission" date="2019-08" db="EMBL/GenBank/DDBJ databases">
        <title>In-depth cultivation of the pig gut microbiome towards novel bacterial diversity and tailored functional studies.</title>
        <authorList>
            <person name="Wylensek D."/>
            <person name="Hitch T.C.A."/>
            <person name="Clavel T."/>
        </authorList>
    </citation>
    <scope>NUCLEOTIDE SEQUENCE [LARGE SCALE GENOMIC DNA]</scope>
    <source>
        <strain evidence="4 5">Oil+RF-744-WCA-WT-11</strain>
    </source>
</reference>
<dbReference type="EMBL" id="VULZ01000021">
    <property type="protein sequence ID" value="MSS16055.1"/>
    <property type="molecule type" value="Genomic_DNA"/>
</dbReference>
<proteinExistence type="predicted"/>
<dbReference type="PROSITE" id="PS51781">
    <property type="entry name" value="SH3B"/>
    <property type="match status" value="2"/>
</dbReference>
<name>A0A6L5X9F2_9FIRM</name>
<dbReference type="Gene3D" id="2.30.30.40">
    <property type="entry name" value="SH3 Domains"/>
    <property type="match status" value="2"/>
</dbReference>
<dbReference type="Proteomes" id="UP000481852">
    <property type="component" value="Unassembled WGS sequence"/>
</dbReference>
<dbReference type="InterPro" id="IPR003646">
    <property type="entry name" value="SH3-like_bac-type"/>
</dbReference>
<feature type="domain" description="SH3b" evidence="3">
    <location>
        <begin position="274"/>
        <end position="337"/>
    </location>
</feature>
<feature type="domain" description="SH3b" evidence="3">
    <location>
        <begin position="367"/>
        <end position="429"/>
    </location>
</feature>
<keyword evidence="2" id="KW-0472">Membrane</keyword>
<feature type="compositionally biased region" description="Low complexity" evidence="1">
    <location>
        <begin position="250"/>
        <end position="262"/>
    </location>
</feature>
<keyword evidence="2" id="KW-0812">Transmembrane</keyword>
<evidence type="ECO:0000313" key="5">
    <source>
        <dbReference type="Proteomes" id="UP000481852"/>
    </source>
</evidence>
<keyword evidence="5" id="KW-1185">Reference proteome</keyword>
<dbReference type="PANTHER" id="PTHR34408">
    <property type="entry name" value="FAMILY PROTEIN, PUTATIVE-RELATED"/>
    <property type="match status" value="1"/>
</dbReference>
<feature type="region of interest" description="Disordered" evidence="1">
    <location>
        <begin position="237"/>
        <end position="266"/>
    </location>
</feature>
<dbReference type="PANTHER" id="PTHR34408:SF1">
    <property type="entry name" value="GLYCOSYL HYDROLASE FAMILY 19 DOMAIN-CONTAINING PROTEIN HI_1415"/>
    <property type="match status" value="1"/>
</dbReference>
<dbReference type="Pfam" id="PF08239">
    <property type="entry name" value="SH3_3"/>
    <property type="match status" value="2"/>
</dbReference>
<dbReference type="AlphaFoldDB" id="A0A6L5X9F2"/>
<evidence type="ECO:0000256" key="2">
    <source>
        <dbReference type="SAM" id="Phobius"/>
    </source>
</evidence>
<feature type="compositionally biased region" description="Gly residues" evidence="1">
    <location>
        <begin position="432"/>
        <end position="448"/>
    </location>
</feature>
<evidence type="ECO:0000259" key="3">
    <source>
        <dbReference type="PROSITE" id="PS51781"/>
    </source>
</evidence>
<dbReference type="SMART" id="SM00287">
    <property type="entry name" value="SH3b"/>
    <property type="match status" value="2"/>
</dbReference>
<organism evidence="4 5">
    <name type="scientific">Porcincola intestinalis</name>
    <dbReference type="NCBI Taxonomy" id="2606632"/>
    <lineage>
        <taxon>Bacteria</taxon>
        <taxon>Bacillati</taxon>
        <taxon>Bacillota</taxon>
        <taxon>Clostridia</taxon>
        <taxon>Lachnospirales</taxon>
        <taxon>Lachnospiraceae</taxon>
        <taxon>Porcincola</taxon>
    </lineage>
</organism>
<protein>
    <submittedName>
        <fullName evidence="4">SH3 domain-containing protein</fullName>
    </submittedName>
</protein>
<keyword evidence="2" id="KW-1133">Transmembrane helix</keyword>
<feature type="compositionally biased region" description="Low complexity" evidence="1">
    <location>
        <begin position="449"/>
        <end position="460"/>
    </location>
</feature>
<feature type="transmembrane region" description="Helical" evidence="2">
    <location>
        <begin position="12"/>
        <end position="29"/>
    </location>
</feature>
<evidence type="ECO:0000256" key="1">
    <source>
        <dbReference type="SAM" id="MobiDB-lite"/>
    </source>
</evidence>
<gene>
    <name evidence="4" type="ORF">FYJ35_13645</name>
</gene>
<evidence type="ECO:0000313" key="4">
    <source>
        <dbReference type="EMBL" id="MSS16055.1"/>
    </source>
</evidence>